<evidence type="ECO:0000313" key="2">
    <source>
        <dbReference type="EMBL" id="GER25290.1"/>
    </source>
</evidence>
<organism evidence="2 3">
    <name type="scientific">Striga asiatica</name>
    <name type="common">Asiatic witchweed</name>
    <name type="synonym">Buchnera asiatica</name>
    <dbReference type="NCBI Taxonomy" id="4170"/>
    <lineage>
        <taxon>Eukaryota</taxon>
        <taxon>Viridiplantae</taxon>
        <taxon>Streptophyta</taxon>
        <taxon>Embryophyta</taxon>
        <taxon>Tracheophyta</taxon>
        <taxon>Spermatophyta</taxon>
        <taxon>Magnoliopsida</taxon>
        <taxon>eudicotyledons</taxon>
        <taxon>Gunneridae</taxon>
        <taxon>Pentapetalae</taxon>
        <taxon>asterids</taxon>
        <taxon>lamiids</taxon>
        <taxon>Lamiales</taxon>
        <taxon>Orobanchaceae</taxon>
        <taxon>Buchnereae</taxon>
        <taxon>Striga</taxon>
    </lineage>
</organism>
<dbReference type="Proteomes" id="UP000325081">
    <property type="component" value="Unassembled WGS sequence"/>
</dbReference>
<gene>
    <name evidence="2" type="ORF">STAS_00860</name>
</gene>
<evidence type="ECO:0000313" key="3">
    <source>
        <dbReference type="Proteomes" id="UP000325081"/>
    </source>
</evidence>
<protein>
    <submittedName>
        <fullName evidence="2">3-isopropylmalate dehydratase large subunit</fullName>
    </submittedName>
</protein>
<dbReference type="AlphaFoldDB" id="A0A5A7NXU4"/>
<reference evidence="3" key="1">
    <citation type="journal article" date="2019" name="Curr. Biol.">
        <title>Genome Sequence of Striga asiatica Provides Insight into the Evolution of Plant Parasitism.</title>
        <authorList>
            <person name="Yoshida S."/>
            <person name="Kim S."/>
            <person name="Wafula E.K."/>
            <person name="Tanskanen J."/>
            <person name="Kim Y.M."/>
            <person name="Honaas L."/>
            <person name="Yang Z."/>
            <person name="Spallek T."/>
            <person name="Conn C.E."/>
            <person name="Ichihashi Y."/>
            <person name="Cheong K."/>
            <person name="Cui S."/>
            <person name="Der J.P."/>
            <person name="Gundlach H."/>
            <person name="Jiao Y."/>
            <person name="Hori C."/>
            <person name="Ishida J.K."/>
            <person name="Kasahara H."/>
            <person name="Kiba T."/>
            <person name="Kim M.S."/>
            <person name="Koo N."/>
            <person name="Laohavisit A."/>
            <person name="Lee Y.H."/>
            <person name="Lumba S."/>
            <person name="McCourt P."/>
            <person name="Mortimer J.C."/>
            <person name="Mutuku J.M."/>
            <person name="Nomura T."/>
            <person name="Sasaki-Sekimoto Y."/>
            <person name="Seto Y."/>
            <person name="Wang Y."/>
            <person name="Wakatake T."/>
            <person name="Sakakibara H."/>
            <person name="Demura T."/>
            <person name="Yamaguchi S."/>
            <person name="Yoneyama K."/>
            <person name="Manabe R.I."/>
            <person name="Nelson D.C."/>
            <person name="Schulman A.H."/>
            <person name="Timko M.P."/>
            <person name="dePamphilis C.W."/>
            <person name="Choi D."/>
            <person name="Shirasu K."/>
        </authorList>
    </citation>
    <scope>NUCLEOTIDE SEQUENCE [LARGE SCALE GENOMIC DNA]</scope>
    <source>
        <strain evidence="3">cv. UVA1</strain>
    </source>
</reference>
<feature type="compositionally biased region" description="Low complexity" evidence="1">
    <location>
        <begin position="123"/>
        <end position="133"/>
    </location>
</feature>
<comment type="caution">
    <text evidence="2">The sequence shown here is derived from an EMBL/GenBank/DDBJ whole genome shotgun (WGS) entry which is preliminary data.</text>
</comment>
<evidence type="ECO:0000256" key="1">
    <source>
        <dbReference type="SAM" id="MobiDB-lite"/>
    </source>
</evidence>
<name>A0A5A7NXU4_STRAF</name>
<accession>A0A5A7NXU4</accession>
<proteinExistence type="predicted"/>
<sequence length="161" mass="17295">MKQRNAATRRDENGGPAAAVVVCESMPSRPTAGLDGGGRWLLSVRGGGSRWWTVLGGRNGPGRQRLSCSSVWCASVAGCYRRAPQRHLLGPPTTAIYPAPRSRRNPPLILRMYMASLNKSRSTDSSAPSTSAANDRRQSAVRCHLVKPPGKMAVVQCPVTE</sequence>
<dbReference type="EMBL" id="BKCP01000002">
    <property type="protein sequence ID" value="GER25290.1"/>
    <property type="molecule type" value="Genomic_DNA"/>
</dbReference>
<keyword evidence="3" id="KW-1185">Reference proteome</keyword>
<feature type="region of interest" description="Disordered" evidence="1">
    <location>
        <begin position="119"/>
        <end position="140"/>
    </location>
</feature>